<evidence type="ECO:0000313" key="2">
    <source>
        <dbReference type="Proteomes" id="UP000482800"/>
    </source>
</evidence>
<gene>
    <name evidence="1" type="ORF">Phou_079070</name>
</gene>
<organism evidence="1 2">
    <name type="scientific">Phytohabitans houttuyneae</name>
    <dbReference type="NCBI Taxonomy" id="1076126"/>
    <lineage>
        <taxon>Bacteria</taxon>
        <taxon>Bacillati</taxon>
        <taxon>Actinomycetota</taxon>
        <taxon>Actinomycetes</taxon>
        <taxon>Micromonosporales</taxon>
        <taxon>Micromonosporaceae</taxon>
    </lineage>
</organism>
<dbReference type="InterPro" id="IPR027417">
    <property type="entry name" value="P-loop_NTPase"/>
</dbReference>
<dbReference type="PANTHER" id="PTHR36978:SF4">
    <property type="entry name" value="P-LOOP CONTAINING NUCLEOSIDE TRIPHOSPHATE HYDROLASE PROTEIN"/>
    <property type="match status" value="1"/>
</dbReference>
<proteinExistence type="predicted"/>
<dbReference type="AlphaFoldDB" id="A0A6V8KPS2"/>
<dbReference type="InterPro" id="IPR040632">
    <property type="entry name" value="Sulfotransfer_4"/>
</dbReference>
<reference evidence="1 2" key="2">
    <citation type="submission" date="2020-03" db="EMBL/GenBank/DDBJ databases">
        <authorList>
            <person name="Ichikawa N."/>
            <person name="Kimura A."/>
            <person name="Kitahashi Y."/>
            <person name="Uohara A."/>
        </authorList>
    </citation>
    <scope>NUCLEOTIDE SEQUENCE [LARGE SCALE GENOMIC DNA]</scope>
    <source>
        <strain evidence="1 2">NBRC 108639</strain>
    </source>
</reference>
<dbReference type="GO" id="GO:0016740">
    <property type="term" value="F:transferase activity"/>
    <property type="evidence" value="ECO:0007669"/>
    <property type="project" value="UniProtKB-KW"/>
</dbReference>
<dbReference type="Pfam" id="PF17784">
    <property type="entry name" value="Sulfotransfer_4"/>
    <property type="match status" value="1"/>
</dbReference>
<sequence length="225" mass="25166">MKVIGVGVARTGTVSLKAALERLGFGPCFHSRHVLDNPDKLAQWEAAARGEPVEWGPLLDGYGSTAAWPGAAFWRQLLAYYPDAKAVLTERDPDRWYDSMRQTVYELNGGGTDSELAEAARQQLPGVNAMHRFNRTLIWEGFFGGRFADRDHAQRAYAEHNAAVRREVPPERLLIFQVTEGWQPLCDFLGVPVPDEPFPRLNDQDAFWGQVRDRLAQTAASSDPT</sequence>
<dbReference type="RefSeq" id="WP_173066542.1">
    <property type="nucleotide sequence ID" value="NZ_BAABGO010000066.1"/>
</dbReference>
<dbReference type="Gene3D" id="3.40.50.300">
    <property type="entry name" value="P-loop containing nucleotide triphosphate hydrolases"/>
    <property type="match status" value="1"/>
</dbReference>
<dbReference type="PANTHER" id="PTHR36978">
    <property type="entry name" value="P-LOOP CONTAINING NUCLEOTIDE TRIPHOSPHATE HYDROLASE"/>
    <property type="match status" value="1"/>
</dbReference>
<evidence type="ECO:0000313" key="1">
    <source>
        <dbReference type="EMBL" id="GFJ83727.1"/>
    </source>
</evidence>
<comment type="caution">
    <text evidence="1">The sequence shown here is derived from an EMBL/GenBank/DDBJ whole genome shotgun (WGS) entry which is preliminary data.</text>
</comment>
<protein>
    <submittedName>
        <fullName evidence="1">Sulfotransferase family protein</fullName>
    </submittedName>
</protein>
<keyword evidence="2" id="KW-1185">Reference proteome</keyword>
<reference evidence="1 2" key="1">
    <citation type="submission" date="2020-03" db="EMBL/GenBank/DDBJ databases">
        <title>Whole genome shotgun sequence of Phytohabitans houttuyneae NBRC 108639.</title>
        <authorList>
            <person name="Komaki H."/>
            <person name="Tamura T."/>
        </authorList>
    </citation>
    <scope>NUCLEOTIDE SEQUENCE [LARGE SCALE GENOMIC DNA]</scope>
    <source>
        <strain evidence="1 2">NBRC 108639</strain>
    </source>
</reference>
<dbReference type="SUPFAM" id="SSF52540">
    <property type="entry name" value="P-loop containing nucleoside triphosphate hydrolases"/>
    <property type="match status" value="1"/>
</dbReference>
<dbReference type="EMBL" id="BLPF01000003">
    <property type="protein sequence ID" value="GFJ83727.1"/>
    <property type="molecule type" value="Genomic_DNA"/>
</dbReference>
<accession>A0A6V8KPS2</accession>
<name>A0A6V8KPS2_9ACTN</name>
<dbReference type="Proteomes" id="UP000482800">
    <property type="component" value="Unassembled WGS sequence"/>
</dbReference>
<keyword evidence="1" id="KW-0808">Transferase</keyword>